<name>A0A2R6P6J0_ACTCC</name>
<evidence type="ECO:0000256" key="1">
    <source>
        <dbReference type="ARBA" id="ARBA00023054"/>
    </source>
</evidence>
<feature type="compositionally biased region" description="Basic and acidic residues" evidence="3">
    <location>
        <begin position="267"/>
        <end position="405"/>
    </location>
</feature>
<accession>A0A2R6P6J0</accession>
<dbReference type="GO" id="GO:0072583">
    <property type="term" value="P:clathrin-dependent endocytosis"/>
    <property type="evidence" value="ECO:0007669"/>
    <property type="project" value="TreeGrafter"/>
</dbReference>
<feature type="compositionally biased region" description="Basic and acidic residues" evidence="3">
    <location>
        <begin position="164"/>
        <end position="178"/>
    </location>
</feature>
<dbReference type="InterPro" id="IPR036869">
    <property type="entry name" value="J_dom_sf"/>
</dbReference>
<organism evidence="4 5">
    <name type="scientific">Actinidia chinensis var. chinensis</name>
    <name type="common">Chinese soft-hair kiwi</name>
    <dbReference type="NCBI Taxonomy" id="1590841"/>
    <lineage>
        <taxon>Eukaryota</taxon>
        <taxon>Viridiplantae</taxon>
        <taxon>Streptophyta</taxon>
        <taxon>Embryophyta</taxon>
        <taxon>Tracheophyta</taxon>
        <taxon>Spermatophyta</taxon>
        <taxon>Magnoliopsida</taxon>
        <taxon>eudicotyledons</taxon>
        <taxon>Gunneridae</taxon>
        <taxon>Pentapetalae</taxon>
        <taxon>asterids</taxon>
        <taxon>Ericales</taxon>
        <taxon>Actinidiaceae</taxon>
        <taxon>Actinidia</taxon>
    </lineage>
</organism>
<dbReference type="AlphaFoldDB" id="A0A2R6P6J0"/>
<evidence type="ECO:0000313" key="5">
    <source>
        <dbReference type="Proteomes" id="UP000241394"/>
    </source>
</evidence>
<dbReference type="FunFam" id="1.10.287.110:FF:000009">
    <property type="entry name" value="Auxilin-related protein 1"/>
    <property type="match status" value="1"/>
</dbReference>
<feature type="region of interest" description="Disordered" evidence="3">
    <location>
        <begin position="83"/>
        <end position="107"/>
    </location>
</feature>
<proteinExistence type="predicted"/>
<feature type="coiled-coil region" evidence="2">
    <location>
        <begin position="194"/>
        <end position="221"/>
    </location>
</feature>
<dbReference type="Gene3D" id="1.10.287.110">
    <property type="entry name" value="DnaJ domain"/>
    <property type="match status" value="1"/>
</dbReference>
<dbReference type="InParanoid" id="A0A2R6P6J0"/>
<dbReference type="GO" id="GO:0005737">
    <property type="term" value="C:cytoplasm"/>
    <property type="evidence" value="ECO:0007669"/>
    <property type="project" value="TreeGrafter"/>
</dbReference>
<dbReference type="Gramene" id="PSR86261">
    <property type="protein sequence ID" value="PSR86261"/>
    <property type="gene ID" value="CEY00_Acc31899"/>
</dbReference>
<dbReference type="GO" id="GO:0031982">
    <property type="term" value="C:vesicle"/>
    <property type="evidence" value="ECO:0007669"/>
    <property type="project" value="TreeGrafter"/>
</dbReference>
<evidence type="ECO:0000313" key="4">
    <source>
        <dbReference type="EMBL" id="PSR86261.1"/>
    </source>
</evidence>
<gene>
    <name evidence="4" type="ORF">CEY00_Acc31899</name>
</gene>
<dbReference type="EMBL" id="NKQK01000028">
    <property type="protein sequence ID" value="PSR86261.1"/>
    <property type="molecule type" value="Genomic_DNA"/>
</dbReference>
<dbReference type="OMA" id="WEGEYRE"/>
<dbReference type="PANTHER" id="PTHR23172:SF19">
    <property type="entry name" value="J DOMAIN-CONTAINING PROTEIN"/>
    <property type="match status" value="1"/>
</dbReference>
<feature type="region of interest" description="Disordered" evidence="3">
    <location>
        <begin position="1"/>
        <end position="71"/>
    </location>
</feature>
<sequence length="642" mass="71972">MDDFGMLARDFGFRPQGKSAPMAPPKSSFGARSDCVDRSSSSSRDGFLFNDVFSGPPKHTSAGNSKSASSMSDFDYDSIFKSSSTTTAASDSKNRSSSPVYDKPVYDEDIFDGLPGLKSKSTSSSVRFDNDVFESISSNQKQNRNQSQSGVVFDDFLGNLGMNEKSEPKKDTSSRGFDDLIPGFGGSSPQSSRLKELAFSAAAMKEAMDRAEAKFRHAKEVREREYAKTARSKEAVQLEKDELAMQDDWEGEYRENQARLDREQILREEEERERRRLEKERERAMEIEREREKGRQAVERATREARERAAAEARLKAERAAVGKAQAEARERAERAAVQRAQAEARERAAAEARERAGKAAAEARERANAEAREKAAASRAEVEARRRAERAAVDRAAEEARERAAAAARTNQQKNDNHFESFFSMGSRPSSAPRPRTNSSDPMSDSQFQSKGRTEGARTSVSTSSNMRKASSTTNIVDDLSSIFGAAPSSGAFQEVEGETEDRRRARLERHQRTQERAARALAEKNERDLQTQREQQERHRIAETLDVEIKRWSAGKEGNLRALLSTLQYVLWPECGWQPVSLTDLITGASVKKVYRKATLCIHPDKVQQKGATLQQKYVAEKVFDLLKEAWNKFNSEELF</sequence>
<feature type="region of interest" description="Disordered" evidence="3">
    <location>
        <begin position="492"/>
        <end position="539"/>
    </location>
</feature>
<keyword evidence="1 2" id="KW-0175">Coiled coil</keyword>
<dbReference type="GO" id="GO:0072318">
    <property type="term" value="P:clathrin coat disassembly"/>
    <property type="evidence" value="ECO:0007669"/>
    <property type="project" value="TreeGrafter"/>
</dbReference>
<feature type="compositionally biased region" description="Low complexity" evidence="3">
    <location>
        <begin position="61"/>
        <end position="71"/>
    </location>
</feature>
<reference evidence="5" key="2">
    <citation type="journal article" date="2018" name="BMC Genomics">
        <title>A manually annotated Actinidia chinensis var. chinensis (kiwifruit) genome highlights the challenges associated with draft genomes and gene prediction in plants.</title>
        <authorList>
            <person name="Pilkington S.M."/>
            <person name="Crowhurst R."/>
            <person name="Hilario E."/>
            <person name="Nardozza S."/>
            <person name="Fraser L."/>
            <person name="Peng Y."/>
            <person name="Gunaseelan K."/>
            <person name="Simpson R."/>
            <person name="Tahir J."/>
            <person name="Deroles S.C."/>
            <person name="Templeton K."/>
            <person name="Luo Z."/>
            <person name="Davy M."/>
            <person name="Cheng C."/>
            <person name="McNeilage M."/>
            <person name="Scaglione D."/>
            <person name="Liu Y."/>
            <person name="Zhang Q."/>
            <person name="Datson P."/>
            <person name="De Silva N."/>
            <person name="Gardiner S.E."/>
            <person name="Bassett H."/>
            <person name="Chagne D."/>
            <person name="McCallum J."/>
            <person name="Dzierzon H."/>
            <person name="Deng C."/>
            <person name="Wang Y.Y."/>
            <person name="Barron L."/>
            <person name="Manako K."/>
            <person name="Bowen J."/>
            <person name="Foster T.M."/>
            <person name="Erridge Z.A."/>
            <person name="Tiffin H."/>
            <person name="Waite C.N."/>
            <person name="Davies K.M."/>
            <person name="Grierson E.P."/>
            <person name="Laing W.A."/>
            <person name="Kirk R."/>
            <person name="Chen X."/>
            <person name="Wood M."/>
            <person name="Montefiori M."/>
            <person name="Brummell D.A."/>
            <person name="Schwinn K.E."/>
            <person name="Catanach A."/>
            <person name="Fullerton C."/>
            <person name="Li D."/>
            <person name="Meiyalaghan S."/>
            <person name="Nieuwenhuizen N."/>
            <person name="Read N."/>
            <person name="Prakash R."/>
            <person name="Hunter D."/>
            <person name="Zhang H."/>
            <person name="McKenzie M."/>
            <person name="Knabel M."/>
            <person name="Harris A."/>
            <person name="Allan A.C."/>
            <person name="Gleave A."/>
            <person name="Chen A."/>
            <person name="Janssen B.J."/>
            <person name="Plunkett B."/>
            <person name="Ampomah-Dwamena C."/>
            <person name="Voogd C."/>
            <person name="Leif D."/>
            <person name="Lafferty D."/>
            <person name="Souleyre E.J.F."/>
            <person name="Varkonyi-Gasic E."/>
            <person name="Gambi F."/>
            <person name="Hanley J."/>
            <person name="Yao J.L."/>
            <person name="Cheung J."/>
            <person name="David K.M."/>
            <person name="Warren B."/>
            <person name="Marsh K."/>
            <person name="Snowden K.C."/>
            <person name="Lin-Wang K."/>
            <person name="Brian L."/>
            <person name="Martinez-Sanchez M."/>
            <person name="Wang M."/>
            <person name="Ileperuma N."/>
            <person name="Macnee N."/>
            <person name="Campin R."/>
            <person name="McAtee P."/>
            <person name="Drummond R.S.M."/>
            <person name="Espley R.V."/>
            <person name="Ireland H.S."/>
            <person name="Wu R."/>
            <person name="Atkinson R.G."/>
            <person name="Karunairetnam S."/>
            <person name="Bulley S."/>
            <person name="Chunkath S."/>
            <person name="Hanley Z."/>
            <person name="Storey R."/>
            <person name="Thrimawithana A.H."/>
            <person name="Thomson S."/>
            <person name="David C."/>
            <person name="Testolin R."/>
            <person name="Huang H."/>
            <person name="Hellens R.P."/>
            <person name="Schaffer R.J."/>
        </authorList>
    </citation>
    <scope>NUCLEOTIDE SEQUENCE [LARGE SCALE GENOMIC DNA]</scope>
    <source>
        <strain evidence="5">cv. Red5</strain>
    </source>
</reference>
<evidence type="ECO:0000256" key="2">
    <source>
        <dbReference type="SAM" id="Coils"/>
    </source>
</evidence>
<feature type="compositionally biased region" description="Basic and acidic residues" evidence="3">
    <location>
        <begin position="502"/>
        <end position="539"/>
    </location>
</feature>
<dbReference type="FunCoup" id="A0A2R6P6J0">
    <property type="interactions" value="3677"/>
</dbReference>
<dbReference type="SUPFAM" id="SSF46565">
    <property type="entry name" value="Chaperone J-domain"/>
    <property type="match status" value="1"/>
</dbReference>
<dbReference type="STRING" id="1590841.A0A2R6P6J0"/>
<feature type="region of interest" description="Disordered" evidence="3">
    <location>
        <begin position="267"/>
        <end position="474"/>
    </location>
</feature>
<feature type="compositionally biased region" description="Polar residues" evidence="3">
    <location>
        <begin position="437"/>
        <end position="474"/>
    </location>
</feature>
<reference evidence="4 5" key="1">
    <citation type="submission" date="2017-07" db="EMBL/GenBank/DDBJ databases">
        <title>An improved, manually edited Actinidia chinensis var. chinensis (kiwifruit) genome highlights the challenges associated with draft genomes and gene prediction in plants.</title>
        <authorList>
            <person name="Pilkington S."/>
            <person name="Crowhurst R."/>
            <person name="Hilario E."/>
            <person name="Nardozza S."/>
            <person name="Fraser L."/>
            <person name="Peng Y."/>
            <person name="Gunaseelan K."/>
            <person name="Simpson R."/>
            <person name="Tahir J."/>
            <person name="Deroles S."/>
            <person name="Templeton K."/>
            <person name="Luo Z."/>
            <person name="Davy M."/>
            <person name="Cheng C."/>
            <person name="Mcneilage M."/>
            <person name="Scaglione D."/>
            <person name="Liu Y."/>
            <person name="Zhang Q."/>
            <person name="Datson P."/>
            <person name="De Silva N."/>
            <person name="Gardiner S."/>
            <person name="Bassett H."/>
            <person name="Chagne D."/>
            <person name="Mccallum J."/>
            <person name="Dzierzon H."/>
            <person name="Deng C."/>
            <person name="Wang Y.-Y."/>
            <person name="Barron N."/>
            <person name="Manako K."/>
            <person name="Bowen J."/>
            <person name="Foster T."/>
            <person name="Erridge Z."/>
            <person name="Tiffin H."/>
            <person name="Waite C."/>
            <person name="Davies K."/>
            <person name="Grierson E."/>
            <person name="Laing W."/>
            <person name="Kirk R."/>
            <person name="Chen X."/>
            <person name="Wood M."/>
            <person name="Montefiori M."/>
            <person name="Brummell D."/>
            <person name="Schwinn K."/>
            <person name="Catanach A."/>
            <person name="Fullerton C."/>
            <person name="Li D."/>
            <person name="Meiyalaghan S."/>
            <person name="Nieuwenhuizen N."/>
            <person name="Read N."/>
            <person name="Prakash R."/>
            <person name="Hunter D."/>
            <person name="Zhang H."/>
            <person name="Mckenzie M."/>
            <person name="Knabel M."/>
            <person name="Harris A."/>
            <person name="Allan A."/>
            <person name="Chen A."/>
            <person name="Janssen B."/>
            <person name="Plunkett B."/>
            <person name="Dwamena C."/>
            <person name="Voogd C."/>
            <person name="Leif D."/>
            <person name="Lafferty D."/>
            <person name="Souleyre E."/>
            <person name="Varkonyi-Gasic E."/>
            <person name="Gambi F."/>
            <person name="Hanley J."/>
            <person name="Yao J.-L."/>
            <person name="Cheung J."/>
            <person name="David K."/>
            <person name="Warren B."/>
            <person name="Marsh K."/>
            <person name="Snowden K."/>
            <person name="Lin-Wang K."/>
            <person name="Brian L."/>
            <person name="Martinez-Sanchez M."/>
            <person name="Wang M."/>
            <person name="Ileperuma N."/>
            <person name="Macnee N."/>
            <person name="Campin R."/>
            <person name="Mcatee P."/>
            <person name="Drummond R."/>
            <person name="Espley R."/>
            <person name="Ireland H."/>
            <person name="Wu R."/>
            <person name="Atkinson R."/>
            <person name="Karunairetnam S."/>
            <person name="Bulley S."/>
            <person name="Chunkath S."/>
            <person name="Hanley Z."/>
            <person name="Storey R."/>
            <person name="Thrimawithana A."/>
            <person name="Thomson S."/>
            <person name="David C."/>
            <person name="Testolin R."/>
        </authorList>
    </citation>
    <scope>NUCLEOTIDE SEQUENCE [LARGE SCALE GENOMIC DNA]</scope>
    <source>
        <strain evidence="5">cv. Red5</strain>
        <tissue evidence="4">Young leaf</tissue>
    </source>
</reference>
<evidence type="ECO:0000256" key="3">
    <source>
        <dbReference type="SAM" id="MobiDB-lite"/>
    </source>
</evidence>
<dbReference type="Proteomes" id="UP000241394">
    <property type="component" value="Chromosome LG28"/>
</dbReference>
<protein>
    <submittedName>
        <fullName evidence="4">Auxilin-related protein</fullName>
    </submittedName>
</protein>
<keyword evidence="5" id="KW-1185">Reference proteome</keyword>
<comment type="caution">
    <text evidence="4">The sequence shown here is derived from an EMBL/GenBank/DDBJ whole genome shotgun (WGS) entry which is preliminary data.</text>
</comment>
<feature type="region of interest" description="Disordered" evidence="3">
    <location>
        <begin position="158"/>
        <end position="192"/>
    </location>
</feature>
<dbReference type="OrthoDB" id="1717591at2759"/>
<dbReference type="PANTHER" id="PTHR23172">
    <property type="entry name" value="AUXILIN/CYCLIN G-ASSOCIATED KINASE-RELATED"/>
    <property type="match status" value="1"/>
</dbReference>
<dbReference type="GO" id="GO:0030276">
    <property type="term" value="F:clathrin binding"/>
    <property type="evidence" value="ECO:0007669"/>
    <property type="project" value="TreeGrafter"/>
</dbReference>